<dbReference type="PANTHER" id="PTHR10146:SF14">
    <property type="entry name" value="PYRIDOXAL PHOSPHATE HOMEOSTASIS PROTEIN"/>
    <property type="match status" value="1"/>
</dbReference>
<feature type="non-terminal residue" evidence="2">
    <location>
        <position position="1"/>
    </location>
</feature>
<dbReference type="Proteomes" id="UP000287651">
    <property type="component" value="Unassembled WGS sequence"/>
</dbReference>
<reference evidence="2 3" key="1">
    <citation type="journal article" date="2014" name="Agronomy (Basel)">
        <title>A Draft Genome Sequence for Ensete ventricosum, the Drought-Tolerant Tree Against Hunger.</title>
        <authorList>
            <person name="Harrison J."/>
            <person name="Moore K.A."/>
            <person name="Paszkiewicz K."/>
            <person name="Jones T."/>
            <person name="Grant M."/>
            <person name="Ambacheew D."/>
            <person name="Muzemil S."/>
            <person name="Studholme D.J."/>
        </authorList>
    </citation>
    <scope>NUCLEOTIDE SEQUENCE [LARGE SCALE GENOMIC DNA]</scope>
</reference>
<evidence type="ECO:0000313" key="2">
    <source>
        <dbReference type="EMBL" id="RRT45901.1"/>
    </source>
</evidence>
<dbReference type="PANTHER" id="PTHR10146">
    <property type="entry name" value="PROLINE SYNTHETASE CO-TRANSCRIBED BACTERIAL HOMOLOG PROTEIN"/>
    <property type="match status" value="1"/>
</dbReference>
<proteinExistence type="predicted"/>
<name>A0A426Y2Z3_ENSVE</name>
<comment type="caution">
    <text evidence="2">The sequence shown here is derived from an EMBL/GenBank/DDBJ whole genome shotgun (WGS) entry which is preliminary data.</text>
</comment>
<organism evidence="2 3">
    <name type="scientific">Ensete ventricosum</name>
    <name type="common">Abyssinian banana</name>
    <name type="synonym">Musa ensete</name>
    <dbReference type="NCBI Taxonomy" id="4639"/>
    <lineage>
        <taxon>Eukaryota</taxon>
        <taxon>Viridiplantae</taxon>
        <taxon>Streptophyta</taxon>
        <taxon>Embryophyta</taxon>
        <taxon>Tracheophyta</taxon>
        <taxon>Spermatophyta</taxon>
        <taxon>Magnoliopsida</taxon>
        <taxon>Liliopsida</taxon>
        <taxon>Zingiberales</taxon>
        <taxon>Musaceae</taxon>
        <taxon>Ensete</taxon>
    </lineage>
</organism>
<gene>
    <name evidence="2" type="ORF">B296_00054815</name>
</gene>
<dbReference type="SUPFAM" id="SSF51419">
    <property type="entry name" value="PLP-binding barrel"/>
    <property type="match status" value="1"/>
</dbReference>
<evidence type="ECO:0000313" key="3">
    <source>
        <dbReference type="Proteomes" id="UP000287651"/>
    </source>
</evidence>
<sequence length="71" mass="7922">AEVCKELEIPEEQCELSMGMSADFEQAVSNYKFKNYLSMACVSGSVQIEMGSTNVRIGSTIFGAREYKKEK</sequence>
<dbReference type="GO" id="GO:0030170">
    <property type="term" value="F:pyridoxal phosphate binding"/>
    <property type="evidence" value="ECO:0007669"/>
    <property type="project" value="InterPro"/>
</dbReference>
<dbReference type="InterPro" id="IPR011078">
    <property type="entry name" value="PyrdxlP_homeostasis"/>
</dbReference>
<accession>A0A426Y2Z3</accession>
<dbReference type="InterPro" id="IPR029066">
    <property type="entry name" value="PLP-binding_barrel"/>
</dbReference>
<dbReference type="AlphaFoldDB" id="A0A426Y2Z3"/>
<dbReference type="EMBL" id="AMZH03015531">
    <property type="protein sequence ID" value="RRT45901.1"/>
    <property type="molecule type" value="Genomic_DNA"/>
</dbReference>
<dbReference type="Gene3D" id="3.20.20.10">
    <property type="entry name" value="Alanine racemase"/>
    <property type="match status" value="1"/>
</dbReference>
<keyword evidence="1" id="KW-0663">Pyridoxal phosphate</keyword>
<evidence type="ECO:0000256" key="1">
    <source>
        <dbReference type="ARBA" id="ARBA00022898"/>
    </source>
</evidence>
<protein>
    <submittedName>
        <fullName evidence="2">Uncharacterized protein</fullName>
    </submittedName>
</protein>